<name>A0A8S5P1V0_9CAUD</name>
<proteinExistence type="predicted"/>
<protein>
    <submittedName>
        <fullName evidence="1">Uncharacterized protein</fullName>
    </submittedName>
</protein>
<dbReference type="EMBL" id="BK015300">
    <property type="protein sequence ID" value="DAE00196.1"/>
    <property type="molecule type" value="Genomic_DNA"/>
</dbReference>
<reference evidence="1" key="1">
    <citation type="journal article" date="2021" name="Proc. Natl. Acad. Sci. U.S.A.">
        <title>A Catalog of Tens of Thousands of Viruses from Human Metagenomes Reveals Hidden Associations with Chronic Diseases.</title>
        <authorList>
            <person name="Tisza M.J."/>
            <person name="Buck C.B."/>
        </authorList>
    </citation>
    <scope>NUCLEOTIDE SEQUENCE</scope>
    <source>
        <strain evidence="1">CtClB2</strain>
    </source>
</reference>
<sequence>MYRVRGRGSLDQAEDSRIWDQGLGSWFVGLGKVVAVVVVSPSLFPSQCQDVAVREGDGRI</sequence>
<organism evidence="1">
    <name type="scientific">Ackermannviridae sp. ctClB2</name>
    <dbReference type="NCBI Taxonomy" id="2825752"/>
    <lineage>
        <taxon>Viruses</taxon>
        <taxon>Duplodnaviria</taxon>
        <taxon>Heunggongvirae</taxon>
        <taxon>Uroviricota</taxon>
        <taxon>Caudoviricetes</taxon>
        <taxon>Pantevenvirales</taxon>
        <taxon>Ackermannviridae</taxon>
    </lineage>
</organism>
<evidence type="ECO:0000313" key="1">
    <source>
        <dbReference type="EMBL" id="DAE00196.1"/>
    </source>
</evidence>
<accession>A0A8S5P1V0</accession>